<name>K6E394_SCHAZ</name>
<dbReference type="EMBL" id="AJLR01000045">
    <property type="protein sequence ID" value="EKN67686.1"/>
    <property type="molecule type" value="Genomic_DNA"/>
</dbReference>
<evidence type="ECO:0000313" key="2">
    <source>
        <dbReference type="Proteomes" id="UP000006315"/>
    </source>
</evidence>
<keyword evidence="2" id="KW-1185">Reference proteome</keyword>
<protein>
    <submittedName>
        <fullName evidence="1">Abortive infection phage resistance protein</fullName>
    </submittedName>
</protein>
<evidence type="ECO:0000313" key="1">
    <source>
        <dbReference type="EMBL" id="EKN67686.1"/>
    </source>
</evidence>
<sequence>MVCNKFRKNELFGRFYDEAFNNVNGAQLVMAVRIYRYCDRLRKQQNLVQQYPHLPYSTYFLAMLIGKLILKETNKEYRELTHVTFGEVKDYFENNKKQLFQQGNELLIKSLNRLYSDGYEKIELRRLSATFRREDLLLELKKLEIIENK</sequence>
<organism evidence="1 2">
    <name type="scientific">Schinkia azotoformans LMG 9581</name>
    <dbReference type="NCBI Taxonomy" id="1131731"/>
    <lineage>
        <taxon>Bacteria</taxon>
        <taxon>Bacillati</taxon>
        <taxon>Bacillota</taxon>
        <taxon>Bacilli</taxon>
        <taxon>Bacillales</taxon>
        <taxon>Bacillaceae</taxon>
        <taxon>Calidifontibacillus/Schinkia group</taxon>
        <taxon>Schinkia</taxon>
    </lineage>
</organism>
<dbReference type="STRING" id="1131731.BAZO_07389"/>
<proteinExistence type="predicted"/>
<gene>
    <name evidence="1" type="ORF">BAZO_07389</name>
</gene>
<reference evidence="1 2" key="1">
    <citation type="journal article" date="2012" name="Front. Microbiol.">
        <title>Redundancy and modularity in membrane-associated dissimilatory nitrate reduction in Bacillus.</title>
        <authorList>
            <person name="Heylen K."/>
            <person name="Keltjens J."/>
        </authorList>
    </citation>
    <scope>NUCLEOTIDE SEQUENCE [LARGE SCALE GENOMIC DNA]</scope>
    <source>
        <strain evidence="1 2">LMG 9581</strain>
    </source>
</reference>
<dbReference type="Proteomes" id="UP000006315">
    <property type="component" value="Unassembled WGS sequence"/>
</dbReference>
<comment type="caution">
    <text evidence="1">The sequence shown here is derived from an EMBL/GenBank/DDBJ whole genome shotgun (WGS) entry which is preliminary data.</text>
</comment>
<accession>K6E394</accession>
<dbReference type="AlphaFoldDB" id="K6E394"/>
<dbReference type="PATRIC" id="fig|1131731.3.peg.1544"/>